<feature type="chain" id="PRO_5007655447" description="Transmembrane protein" evidence="3">
    <location>
        <begin position="32"/>
        <end position="285"/>
    </location>
</feature>
<dbReference type="RefSeq" id="XP_003886132.1">
    <property type="nucleotide sequence ID" value="XM_003886083.1"/>
</dbReference>
<dbReference type="InParanoid" id="F0VQV9"/>
<dbReference type="EMBL" id="LN714487">
    <property type="protein sequence ID" value="CEL70861.1"/>
    <property type="molecule type" value="Genomic_DNA"/>
</dbReference>
<reference evidence="6" key="3">
    <citation type="journal article" date="2012" name="PLoS Pathog.">
        <title>Comparative genomics of the apicomplexan parasites Toxoplasma gondii and Neospora caninum: Coccidia differing in host range and transmission strategy.</title>
        <authorList>
            <person name="Reid A.J."/>
            <person name="Vermont S.J."/>
            <person name="Cotton J.A."/>
            <person name="Harris D."/>
            <person name="Hill-Cawthorne G.A."/>
            <person name="Konen-Waisman S."/>
            <person name="Latham S.M."/>
            <person name="Mourier T."/>
            <person name="Norton R."/>
            <person name="Quail M.A."/>
            <person name="Sanders M."/>
            <person name="Shanmugam D."/>
            <person name="Sohal A."/>
            <person name="Wasmuth J.D."/>
            <person name="Brunk B."/>
            <person name="Grigg M.E."/>
            <person name="Howard J.C."/>
            <person name="Parkinson J."/>
            <person name="Roos D.S."/>
            <person name="Trees A.J."/>
            <person name="Berriman M."/>
            <person name="Pain A."/>
            <person name="Wastling J.M."/>
        </authorList>
    </citation>
    <scope>NUCLEOTIDE SEQUENCE [LARGE SCALE GENOMIC DNA]</scope>
    <source>
        <strain evidence="6">Liverpool</strain>
    </source>
</reference>
<evidence type="ECO:0000313" key="4">
    <source>
        <dbReference type="EMBL" id="CBZ56106.1"/>
    </source>
</evidence>
<keyword evidence="2" id="KW-0812">Transmembrane</keyword>
<evidence type="ECO:0000256" key="1">
    <source>
        <dbReference type="SAM" id="MobiDB-lite"/>
    </source>
</evidence>
<feature type="region of interest" description="Disordered" evidence="1">
    <location>
        <begin position="102"/>
        <end position="157"/>
    </location>
</feature>
<dbReference type="VEuPathDB" id="ToxoDB:NCLIV_065320"/>
<accession>F0VQV9</accession>
<evidence type="ECO:0008006" key="7">
    <source>
        <dbReference type="Google" id="ProtNLM"/>
    </source>
</evidence>
<feature type="transmembrane region" description="Helical" evidence="2">
    <location>
        <begin position="231"/>
        <end position="256"/>
    </location>
</feature>
<name>F0VQV9_NEOCL</name>
<gene>
    <name evidence="5" type="ORF">BN1204_065320</name>
    <name evidence="4" type="ORF">NCLIV_065320</name>
</gene>
<feature type="signal peptide" evidence="3">
    <location>
        <begin position="1"/>
        <end position="31"/>
    </location>
</feature>
<organism evidence="4 6">
    <name type="scientific">Neospora caninum (strain Liverpool)</name>
    <dbReference type="NCBI Taxonomy" id="572307"/>
    <lineage>
        <taxon>Eukaryota</taxon>
        <taxon>Sar</taxon>
        <taxon>Alveolata</taxon>
        <taxon>Apicomplexa</taxon>
        <taxon>Conoidasida</taxon>
        <taxon>Coccidia</taxon>
        <taxon>Eucoccidiorida</taxon>
        <taxon>Eimeriorina</taxon>
        <taxon>Sarcocystidae</taxon>
        <taxon>Neospora</taxon>
    </lineage>
</organism>
<dbReference type="GeneID" id="13445329"/>
<dbReference type="Proteomes" id="UP000007494">
    <property type="component" value="Chromosome XII"/>
</dbReference>
<dbReference type="AlphaFoldDB" id="F0VQV9"/>
<dbReference type="EMBL" id="FR823393">
    <property type="protein sequence ID" value="CBZ56106.1"/>
    <property type="molecule type" value="Genomic_DNA"/>
</dbReference>
<proteinExistence type="predicted"/>
<dbReference type="eggNOG" id="ENOG502R0IJ">
    <property type="taxonomic scope" value="Eukaryota"/>
</dbReference>
<feature type="transmembrane region" description="Helical" evidence="2">
    <location>
        <begin position="190"/>
        <end position="210"/>
    </location>
</feature>
<evidence type="ECO:0000313" key="5">
    <source>
        <dbReference type="EMBL" id="CEL70861.1"/>
    </source>
</evidence>
<evidence type="ECO:0000256" key="3">
    <source>
        <dbReference type="SAM" id="SignalP"/>
    </source>
</evidence>
<reference evidence="4" key="1">
    <citation type="submission" date="2011-02" db="EMBL/GenBank/DDBJ databases">
        <authorList>
            <person name="Aslett M."/>
        </authorList>
    </citation>
    <scope>NUCLEOTIDE SEQUENCE</scope>
    <source>
        <strain evidence="4">Liverpool</strain>
    </source>
</reference>
<keyword evidence="3" id="KW-0732">Signal</keyword>
<reference evidence="5" key="4">
    <citation type="journal article" date="2015" name="PLoS ONE">
        <title>Comprehensive Evaluation of Toxoplasma gondii VEG and Neospora caninum LIV Genomes with Tachyzoite Stage Transcriptome and Proteome Defines Novel Transcript Features.</title>
        <authorList>
            <person name="Ramaprasad A."/>
            <person name="Mourier T."/>
            <person name="Naeem R."/>
            <person name="Malas T.B."/>
            <person name="Moussa E."/>
            <person name="Panigrahi A."/>
            <person name="Vermont S.J."/>
            <person name="Otto T.D."/>
            <person name="Wastling J."/>
            <person name="Pain A."/>
        </authorList>
    </citation>
    <scope>NUCLEOTIDE SEQUENCE</scope>
    <source>
        <strain evidence="5">Liverpool</strain>
    </source>
</reference>
<sequence>MTAPGGRESIARILTVVAVCAYCLLVVSSDAASSVYHSNSYDVGKVRPSPKPPLGTATQRFFRSVDLRKGELYAGENVAGRKRSSIVEGNAFDLSPLRRRAERSAALHSSQTPPPTPHQTTYEGLSEGRSQITDRPDMEAWPERDRRSEDLSVSLQTSTGSLPVTNGVVDDDVSVVQRHIRRKAAVQQGIMKAGLAGGTALSSASILYGLSRHLKREAAHRQLSTSRENAARLGLISTALAVASAGTLVTGGWMWLKKIRKAHAIAAKQQREAAKERLFRQEGGG</sequence>
<evidence type="ECO:0000256" key="2">
    <source>
        <dbReference type="SAM" id="Phobius"/>
    </source>
</evidence>
<reference evidence="4" key="2">
    <citation type="submission" date="2011-03" db="EMBL/GenBank/DDBJ databases">
        <title>Comparative genomics and transcriptomics of Neospora caninum and Toxoplasma gondii.</title>
        <authorList>
            <person name="Reid A.J."/>
            <person name="Sohal A."/>
            <person name="Harris D."/>
            <person name="Quail M."/>
            <person name="Sanders M."/>
            <person name="Berriman M."/>
            <person name="Wastling J.M."/>
            <person name="Pain A."/>
        </authorList>
    </citation>
    <scope>NUCLEOTIDE SEQUENCE</scope>
    <source>
        <strain evidence="4">Liverpool</strain>
    </source>
</reference>
<feature type="compositionally biased region" description="Basic and acidic residues" evidence="1">
    <location>
        <begin position="132"/>
        <end position="150"/>
    </location>
</feature>
<evidence type="ECO:0000313" key="6">
    <source>
        <dbReference type="Proteomes" id="UP000007494"/>
    </source>
</evidence>
<protein>
    <recommendedName>
        <fullName evidence="7">Transmembrane protein</fullName>
    </recommendedName>
</protein>
<keyword evidence="2" id="KW-1133">Transmembrane helix</keyword>
<dbReference type="OMA" id="MEAWPER"/>
<keyword evidence="6" id="KW-1185">Reference proteome</keyword>
<keyword evidence="2" id="KW-0472">Membrane</keyword>